<dbReference type="InterPro" id="IPR041542">
    <property type="entry name" value="GH43_C2"/>
</dbReference>
<evidence type="ECO:0000313" key="5">
    <source>
        <dbReference type="EMBL" id="EKU91630.1"/>
    </source>
</evidence>
<dbReference type="InterPro" id="IPR013320">
    <property type="entry name" value="ConA-like_dom_sf"/>
</dbReference>
<dbReference type="CDD" id="cd09002">
    <property type="entry name" value="GH43_XYL-like"/>
    <property type="match status" value="1"/>
</dbReference>
<comment type="caution">
    <text evidence="5">The sequence shown here is derived from an EMBL/GenBank/DDBJ whole genome shotgun (WGS) entry which is preliminary data.</text>
</comment>
<reference evidence="5 6" key="1">
    <citation type="submission" date="2012-09" db="EMBL/GenBank/DDBJ databases">
        <title>The Genome Sequence of Bacteroides oleiciplenus YIT 12058.</title>
        <authorList>
            <consortium name="The Broad Institute Genome Sequencing Platform"/>
            <person name="Earl A."/>
            <person name="Ward D."/>
            <person name="Feldgarden M."/>
            <person name="Gevers D."/>
            <person name="Morotomi M."/>
            <person name="Walker B."/>
            <person name="Young S.K."/>
            <person name="Zeng Q."/>
            <person name="Gargeya S."/>
            <person name="Fitzgerald M."/>
            <person name="Haas B."/>
            <person name="Abouelleil A."/>
            <person name="Alvarado L."/>
            <person name="Arachchi H.M."/>
            <person name="Berlin A.M."/>
            <person name="Chapman S.B."/>
            <person name="Goldberg J."/>
            <person name="Griggs A."/>
            <person name="Gujja S."/>
            <person name="Hansen M."/>
            <person name="Howarth C."/>
            <person name="Imamovic A."/>
            <person name="Larimer J."/>
            <person name="McCowen C."/>
            <person name="Montmayeur A."/>
            <person name="Murphy C."/>
            <person name="Neiman D."/>
            <person name="Pearson M."/>
            <person name="Priest M."/>
            <person name="Roberts A."/>
            <person name="Saif S."/>
            <person name="Shea T."/>
            <person name="Sisk P."/>
            <person name="Sykes S."/>
            <person name="Wortman J."/>
            <person name="Nusbaum C."/>
            <person name="Birren B."/>
        </authorList>
    </citation>
    <scope>NUCLEOTIDE SEQUENCE [LARGE SCALE GENOMIC DNA]</scope>
    <source>
        <strain evidence="5 6">YIT 12058</strain>
    </source>
</reference>
<dbReference type="Gene3D" id="2.60.120.200">
    <property type="match status" value="1"/>
</dbReference>
<comment type="similarity">
    <text evidence="1">Belongs to the glycosyl hydrolase 43 family.</text>
</comment>
<accession>K9ER26</accession>
<evidence type="ECO:0000256" key="1">
    <source>
        <dbReference type="ARBA" id="ARBA00009865"/>
    </source>
</evidence>
<evidence type="ECO:0000313" key="6">
    <source>
        <dbReference type="Proteomes" id="UP000009872"/>
    </source>
</evidence>
<dbReference type="PANTHER" id="PTHR42812">
    <property type="entry name" value="BETA-XYLOSIDASE"/>
    <property type="match status" value="1"/>
</dbReference>
<gene>
    <name evidence="5" type="ORF">HMPREF9447_01041</name>
</gene>
<name>K9ER26_9BACE</name>
<keyword evidence="2" id="KW-0378">Hydrolase</keyword>
<evidence type="ECO:0000259" key="4">
    <source>
        <dbReference type="Pfam" id="PF17851"/>
    </source>
</evidence>
<dbReference type="PANTHER" id="PTHR42812:SF2">
    <property type="entry name" value="XYLOSIDASE_ARABINOSIDASE"/>
    <property type="match status" value="1"/>
</dbReference>
<dbReference type="Proteomes" id="UP000009872">
    <property type="component" value="Unassembled WGS sequence"/>
</dbReference>
<evidence type="ECO:0000256" key="3">
    <source>
        <dbReference type="ARBA" id="ARBA00023295"/>
    </source>
</evidence>
<dbReference type="Gene3D" id="2.115.10.20">
    <property type="entry name" value="Glycosyl hydrolase domain, family 43"/>
    <property type="match status" value="3"/>
</dbReference>
<evidence type="ECO:0000256" key="2">
    <source>
        <dbReference type="ARBA" id="ARBA00022801"/>
    </source>
</evidence>
<dbReference type="SUPFAM" id="SSF75005">
    <property type="entry name" value="Arabinanase/levansucrase/invertase"/>
    <property type="match status" value="3"/>
</dbReference>
<dbReference type="eggNOG" id="COG3507">
    <property type="taxonomic scope" value="Bacteria"/>
</dbReference>
<dbReference type="HOGENOM" id="CLU_010779_2_0_10"/>
<dbReference type="STRING" id="742727.HMPREF9447_01041"/>
<dbReference type="AlphaFoldDB" id="K9ER26"/>
<feature type="domain" description="Beta-xylosidase C-terminal Concanavalin A-like" evidence="4">
    <location>
        <begin position="648"/>
        <end position="821"/>
    </location>
</feature>
<dbReference type="InterPro" id="IPR006710">
    <property type="entry name" value="Glyco_hydro_43"/>
</dbReference>
<dbReference type="InterPro" id="IPR051795">
    <property type="entry name" value="Glycosyl_Hydrlase_43"/>
</dbReference>
<sequence length="1126" mass="129354">MKTKNLFLSLFLLFIIGNLHPLRARTPQEKEMKAYLLVYFKDTDHDLHMAISPDGYTFTDINNGNPVMLGDTIALQKGIRDPHIYRGPDGAFYLTMTDLHIYAQKEGLREEEWMRPKDEYGWGNNRALVLMKSHDLIHWTRTNIRIDQLSPELGEIGCAWAPETIYDEEKGKMMIYFTMRFRNEEAKMYYVYTNEDFNKIESLPTLLFDHPQKDISAIDGDITKIGNKYHLFYACNKGIMKAVSDKLTGDYQFDPTFYDSEEKSCEAPNVWKRIGEDKWVLMYDIFGIKPNNFGFRETSDFKHFTDLGRFNEGVMKATNFNMPKHGAVIQLTEKEANDLCKYWNCPISFGETLPAQEYPKVILRGDYADPTILRDGKDFYMTHSAFVYAPGFLIWHSTDLINWQPLVRTMTDITGSAYAPDLVKHGDTYYIYYPSNGTNYVIWAKDIKGPWSKPVDLKLHRYIDPGHIVGEDGKRYLHLNRGDMIQLTDDGLATVGEVFHTYSGWQYPEDWDVECFCLESPKLTYKDGYYYLTSAEGGTAGPATSHMVVSARSKSVKGPWENSPYNPIVHTYSASEQWWSKGHGTLIDDAEGNWWMVYHAYENGAYTLGRQTLIEPVEWLNDGWFRSMQTHKPVHPTEIPAEPSMELSDDFNSEELSIQWTTWGKYNRQDFELKDGKLYIQGKGTSPKDSRLLLVTVPDKSYQIETQVDLMNSGTGGLVLYYNEKAFAGIVSDGKQFIVYKNANEQEKVPNTFGKHFFVRIINEKHNCTLQVSRDGTLWETIKKDIDVSGFHHNNYRGFYSLKAGLIATGDATVAFNDFRYTPLTNKKNPVLKGLYADPEILYSQKDKKYYIYPTSDGYKNWEGWYFKTFSSDNLKDWKDEGVILDLKKDVPWAGGRAWAPCIIEKKGRKKGEYKYYFYYTGAGKIGVAVANEPTGPFVDSGAPLLDQRPEGTNRGAVIDPDVFHDPVSGKDYLYWGNGFLAVAELNKDMISIKKKTLKLLTPPQYSEGTYVFYRKGLYYFLWSKNDTRSEDYQVRYGTSKSPTGPISIPENNLILSKVPEKGIYGTGHNSVLQMPGTDEWYIVYHRFNRPNGIKMGRDAGYNREVCIDKMEFNEDGSIVPITPLL</sequence>
<dbReference type="Pfam" id="PF04616">
    <property type="entry name" value="Glyco_hydro_43"/>
    <property type="match status" value="2"/>
</dbReference>
<dbReference type="InterPro" id="IPR023296">
    <property type="entry name" value="Glyco_hydro_beta-prop_sf"/>
</dbReference>
<dbReference type="Pfam" id="PF17851">
    <property type="entry name" value="GH43_C2"/>
    <property type="match status" value="1"/>
</dbReference>
<dbReference type="GO" id="GO:0004553">
    <property type="term" value="F:hydrolase activity, hydrolyzing O-glycosyl compounds"/>
    <property type="evidence" value="ECO:0007669"/>
    <property type="project" value="InterPro"/>
</dbReference>
<dbReference type="CDD" id="cd18828">
    <property type="entry name" value="GH43_BT3675-like"/>
    <property type="match status" value="1"/>
</dbReference>
<keyword evidence="3" id="KW-0326">Glycosidase</keyword>
<dbReference type="SUPFAM" id="SSF49899">
    <property type="entry name" value="Concanavalin A-like lectins/glucanases"/>
    <property type="match status" value="1"/>
</dbReference>
<dbReference type="EMBL" id="ADLF01000004">
    <property type="protein sequence ID" value="EKU91630.1"/>
    <property type="molecule type" value="Genomic_DNA"/>
</dbReference>
<organism evidence="5 6">
    <name type="scientific">Bacteroides oleiciplenus YIT 12058</name>
    <dbReference type="NCBI Taxonomy" id="742727"/>
    <lineage>
        <taxon>Bacteria</taxon>
        <taxon>Pseudomonadati</taxon>
        <taxon>Bacteroidota</taxon>
        <taxon>Bacteroidia</taxon>
        <taxon>Bacteroidales</taxon>
        <taxon>Bacteroidaceae</taxon>
        <taxon>Bacteroides</taxon>
    </lineage>
</organism>
<protein>
    <recommendedName>
        <fullName evidence="4">Beta-xylosidase C-terminal Concanavalin A-like domain-containing protein</fullName>
    </recommendedName>
</protein>
<keyword evidence="6" id="KW-1185">Reference proteome</keyword>
<dbReference type="PATRIC" id="fig|742727.4.peg.1040"/>
<dbReference type="CDD" id="cd08983">
    <property type="entry name" value="GH43_Bt3655-like"/>
    <property type="match status" value="1"/>
</dbReference>
<proteinExistence type="inferred from homology"/>
<dbReference type="GO" id="GO:0005975">
    <property type="term" value="P:carbohydrate metabolic process"/>
    <property type="evidence" value="ECO:0007669"/>
    <property type="project" value="InterPro"/>
</dbReference>